<dbReference type="AlphaFoldDB" id="A0A5B7ERP6"/>
<evidence type="ECO:0000313" key="1">
    <source>
        <dbReference type="EMBL" id="MPC35799.1"/>
    </source>
</evidence>
<dbReference type="Proteomes" id="UP000324222">
    <property type="component" value="Unassembled WGS sequence"/>
</dbReference>
<sequence length="97" mass="10947">MLEDAKSWLLPGSIPDKPFWSVLYFVQEGEVFVGKTAPRKARKLQGRSYLCFIEQLQPLTIQQPRHFLSDVAPGHDAAQPVLQLTCCVRFLFLAGNS</sequence>
<reference evidence="1 2" key="1">
    <citation type="submission" date="2019-05" db="EMBL/GenBank/DDBJ databases">
        <title>Another draft genome of Portunus trituberculatus and its Hox gene families provides insights of decapod evolution.</title>
        <authorList>
            <person name="Jeong J.-H."/>
            <person name="Song I."/>
            <person name="Kim S."/>
            <person name="Choi T."/>
            <person name="Kim D."/>
            <person name="Ryu S."/>
            <person name="Kim W."/>
        </authorList>
    </citation>
    <scope>NUCLEOTIDE SEQUENCE [LARGE SCALE GENOMIC DNA]</scope>
    <source>
        <tissue evidence="1">Muscle</tissue>
    </source>
</reference>
<protein>
    <submittedName>
        <fullName evidence="1">Uncharacterized protein</fullName>
    </submittedName>
</protein>
<gene>
    <name evidence="1" type="ORF">E2C01_029236</name>
</gene>
<dbReference type="EMBL" id="VSRR010003348">
    <property type="protein sequence ID" value="MPC35799.1"/>
    <property type="molecule type" value="Genomic_DNA"/>
</dbReference>
<proteinExistence type="predicted"/>
<keyword evidence="2" id="KW-1185">Reference proteome</keyword>
<name>A0A5B7ERP6_PORTR</name>
<comment type="caution">
    <text evidence="1">The sequence shown here is derived from an EMBL/GenBank/DDBJ whole genome shotgun (WGS) entry which is preliminary data.</text>
</comment>
<accession>A0A5B7ERP6</accession>
<organism evidence="1 2">
    <name type="scientific">Portunus trituberculatus</name>
    <name type="common">Swimming crab</name>
    <name type="synonym">Neptunus trituberculatus</name>
    <dbReference type="NCBI Taxonomy" id="210409"/>
    <lineage>
        <taxon>Eukaryota</taxon>
        <taxon>Metazoa</taxon>
        <taxon>Ecdysozoa</taxon>
        <taxon>Arthropoda</taxon>
        <taxon>Crustacea</taxon>
        <taxon>Multicrustacea</taxon>
        <taxon>Malacostraca</taxon>
        <taxon>Eumalacostraca</taxon>
        <taxon>Eucarida</taxon>
        <taxon>Decapoda</taxon>
        <taxon>Pleocyemata</taxon>
        <taxon>Brachyura</taxon>
        <taxon>Eubrachyura</taxon>
        <taxon>Portunoidea</taxon>
        <taxon>Portunidae</taxon>
        <taxon>Portuninae</taxon>
        <taxon>Portunus</taxon>
    </lineage>
</organism>
<evidence type="ECO:0000313" key="2">
    <source>
        <dbReference type="Proteomes" id="UP000324222"/>
    </source>
</evidence>